<protein>
    <submittedName>
        <fullName evidence="2">Uncharacterized protein</fullName>
    </submittedName>
</protein>
<evidence type="ECO:0000313" key="1">
    <source>
        <dbReference type="Proteomes" id="UP000035680"/>
    </source>
</evidence>
<dbReference type="AlphaFoldDB" id="A0A0K0F781"/>
<name>A0A0K0F781_STRVS</name>
<evidence type="ECO:0000313" key="2">
    <source>
        <dbReference type="WBParaSite" id="SVE_0467700.1"/>
    </source>
</evidence>
<sequence length="219" mass="25313">MVTPPIHDHVIVRQKAEIHESNYANGTVHHENYLNGGHKISTFILRNDSFNNPENSCIDDSSTFSEKEAYLDTRKISFDLPSTKNSNIVNPLRKPSYHQAMECRKLSSTSCYSWKTISSIESLNDNKQFLSYPSCTCKNKNDQPIFHDTTSEKIYIPNHKFSNTFNAQSKNINDIKYEVYHKAFMDSNYYMNAKKASIESYTDTDYLLTQREQIAGMFC</sequence>
<proteinExistence type="predicted"/>
<dbReference type="WBParaSite" id="SVE_0467700.1">
    <property type="protein sequence ID" value="SVE_0467700.1"/>
    <property type="gene ID" value="SVE_0467700"/>
</dbReference>
<accession>A0A0K0F781</accession>
<dbReference type="STRING" id="75913.A0A0K0F781"/>
<reference evidence="1" key="1">
    <citation type="submission" date="2014-07" db="EMBL/GenBank/DDBJ databases">
        <authorList>
            <person name="Martin A.A"/>
            <person name="De Silva N."/>
        </authorList>
    </citation>
    <scope>NUCLEOTIDE SEQUENCE</scope>
</reference>
<keyword evidence="1" id="KW-1185">Reference proteome</keyword>
<reference evidence="2" key="2">
    <citation type="submission" date="2015-08" db="UniProtKB">
        <authorList>
            <consortium name="WormBaseParasite"/>
        </authorList>
    </citation>
    <scope>IDENTIFICATION</scope>
</reference>
<dbReference type="Proteomes" id="UP000035680">
    <property type="component" value="Unassembled WGS sequence"/>
</dbReference>
<organism evidence="1 2">
    <name type="scientific">Strongyloides venezuelensis</name>
    <name type="common">Threadworm</name>
    <dbReference type="NCBI Taxonomy" id="75913"/>
    <lineage>
        <taxon>Eukaryota</taxon>
        <taxon>Metazoa</taxon>
        <taxon>Ecdysozoa</taxon>
        <taxon>Nematoda</taxon>
        <taxon>Chromadorea</taxon>
        <taxon>Rhabditida</taxon>
        <taxon>Tylenchina</taxon>
        <taxon>Panagrolaimomorpha</taxon>
        <taxon>Strongyloidoidea</taxon>
        <taxon>Strongyloididae</taxon>
        <taxon>Strongyloides</taxon>
    </lineage>
</organism>